<dbReference type="Pfam" id="PF09791">
    <property type="entry name" value="Oxidored-like"/>
    <property type="match status" value="1"/>
</dbReference>
<evidence type="ECO:0000313" key="2">
    <source>
        <dbReference type="EMBL" id="KAF0852946.1"/>
    </source>
</evidence>
<comment type="caution">
    <text evidence="2">The sequence shown here is derived from an EMBL/GenBank/DDBJ whole genome shotgun (WGS) entry which is preliminary data.</text>
</comment>
<name>A0A8K0F149_ANDGO</name>
<reference evidence="2" key="1">
    <citation type="submission" date="2019-09" db="EMBL/GenBank/DDBJ databases">
        <title>The Mitochondrial Proteome of the Jakobid, Andalucia godoyi, a Protist With the Most Gene-Rich and Bacteria-Like Mitochondrial Genome.</title>
        <authorList>
            <person name="Gray M.W."/>
            <person name="Burger G."/>
            <person name="Derelle R."/>
            <person name="Klimes V."/>
            <person name="Leger M."/>
            <person name="Sarrasin M."/>
            <person name="Vlcek C."/>
            <person name="Roger A.J."/>
            <person name="Elias M."/>
            <person name="Lang B.F."/>
        </authorList>
    </citation>
    <scope>NUCLEOTIDE SEQUENCE</scope>
    <source>
        <strain evidence="2">And28</strain>
    </source>
</reference>
<dbReference type="AlphaFoldDB" id="A0A8K0F149"/>
<evidence type="ECO:0000313" key="3">
    <source>
        <dbReference type="Proteomes" id="UP000799049"/>
    </source>
</evidence>
<dbReference type="EMBL" id="VRVR01000008">
    <property type="protein sequence ID" value="KAF0852946.1"/>
    <property type="molecule type" value="Genomic_DNA"/>
</dbReference>
<proteinExistence type="predicted"/>
<dbReference type="Proteomes" id="UP000799049">
    <property type="component" value="Unassembled WGS sequence"/>
</dbReference>
<sequence length="106" mass="11580">MILQCVMKHVRIMTPLRQFATQLRFSSPHAASGVVENMNADVDASVDVAVLESKRPAADTMTTALVLIPPRQPLDSECCGNGCADCVWIQYFNAAEAYRTAVLHNS</sequence>
<organism evidence="2 3">
    <name type="scientific">Andalucia godoyi</name>
    <name type="common">Flagellate</name>
    <dbReference type="NCBI Taxonomy" id="505711"/>
    <lineage>
        <taxon>Eukaryota</taxon>
        <taxon>Discoba</taxon>
        <taxon>Jakobida</taxon>
        <taxon>Andalucina</taxon>
        <taxon>Andaluciidae</taxon>
        <taxon>Andalucia</taxon>
    </lineage>
</organism>
<accession>A0A8K0F149</accession>
<keyword evidence="3" id="KW-1185">Reference proteome</keyword>
<dbReference type="OrthoDB" id="10064411at2759"/>
<evidence type="ECO:0000259" key="1">
    <source>
        <dbReference type="Pfam" id="PF09791"/>
    </source>
</evidence>
<gene>
    <name evidence="2" type="ORF">ANDGO_07093</name>
</gene>
<protein>
    <submittedName>
        <fullName evidence="2">Mitochondrial oxidoreductase-like protein</fullName>
    </submittedName>
</protein>
<dbReference type="InterPro" id="IPR019180">
    <property type="entry name" value="Oxidoreductase-like_N"/>
</dbReference>
<feature type="domain" description="Oxidoreductase-like" evidence="1">
    <location>
        <begin position="68"/>
        <end position="101"/>
    </location>
</feature>